<evidence type="ECO:0000313" key="3">
    <source>
        <dbReference type="Proteomes" id="UP000326799"/>
    </source>
</evidence>
<sequence length="151" mass="16361">MQIPTPPVLGLTPRCRKLQAAILQGSQYQCNQLQTPRLHQEPQDRGVQQHLSAAAPYRNQMPGQGPIVHDTGTRGGAGLCENTKAPSRPRRSVPKTPSARNQRETPSVASLWRLIHRPSNGSGTPKQAGSGKGPWPNWSRTSRTGPAQLPA</sequence>
<organism evidence="2 3">
    <name type="scientific">Aspergillus novoparasiticus</name>
    <dbReference type="NCBI Taxonomy" id="986946"/>
    <lineage>
        <taxon>Eukaryota</taxon>
        <taxon>Fungi</taxon>
        <taxon>Dikarya</taxon>
        <taxon>Ascomycota</taxon>
        <taxon>Pezizomycotina</taxon>
        <taxon>Eurotiomycetes</taxon>
        <taxon>Eurotiomycetidae</taxon>
        <taxon>Eurotiales</taxon>
        <taxon>Aspergillaceae</taxon>
        <taxon>Aspergillus</taxon>
        <taxon>Aspergillus subgen. Circumdati</taxon>
    </lineage>
</organism>
<keyword evidence="3" id="KW-1185">Reference proteome</keyword>
<dbReference type="Proteomes" id="UP000326799">
    <property type="component" value="Unassembled WGS sequence"/>
</dbReference>
<evidence type="ECO:0000256" key="1">
    <source>
        <dbReference type="SAM" id="MobiDB-lite"/>
    </source>
</evidence>
<protein>
    <submittedName>
        <fullName evidence="2">Uncharacterized protein</fullName>
    </submittedName>
</protein>
<name>A0A5N6E5U8_9EURO</name>
<evidence type="ECO:0000313" key="2">
    <source>
        <dbReference type="EMBL" id="KAB8212748.1"/>
    </source>
</evidence>
<feature type="compositionally biased region" description="Polar residues" evidence="1">
    <location>
        <begin position="98"/>
        <end position="108"/>
    </location>
</feature>
<dbReference type="EMBL" id="ML733925">
    <property type="protein sequence ID" value="KAB8212748.1"/>
    <property type="molecule type" value="Genomic_DNA"/>
</dbReference>
<reference evidence="2 3" key="1">
    <citation type="submission" date="2019-04" db="EMBL/GenBank/DDBJ databases">
        <title>Fungal friends and foes A comparative genomics study of 23 Aspergillus species from section Flavi.</title>
        <authorList>
            <consortium name="DOE Joint Genome Institute"/>
            <person name="Kjaerbolling I."/>
            <person name="Vesth T.C."/>
            <person name="Frisvad J.C."/>
            <person name="Nybo J.L."/>
            <person name="Theobald S."/>
            <person name="Kildgaard S."/>
            <person name="Petersen T.I."/>
            <person name="Kuo A."/>
            <person name="Sato A."/>
            <person name="Lyhne E.K."/>
            <person name="Kogle M.E."/>
            <person name="Wiebenga A."/>
            <person name="Kun R.S."/>
            <person name="Lubbers R.J."/>
            <person name="Makela M.R."/>
            <person name="Barry K."/>
            <person name="Chovatia M."/>
            <person name="Clum A."/>
            <person name="Daum C."/>
            <person name="Haridas S."/>
            <person name="He G."/>
            <person name="LaButti K."/>
            <person name="Lipzen A."/>
            <person name="Mondo S."/>
            <person name="Pangilinan J."/>
            <person name="Riley R."/>
            <person name="Salamov A."/>
            <person name="Simmons B.A."/>
            <person name="Magnuson J.K."/>
            <person name="Henrissat B."/>
            <person name="Mortensen U.H."/>
            <person name="Larsen T.O."/>
            <person name="De vries R.P."/>
            <person name="Grigoriev I.V."/>
            <person name="Machida M."/>
            <person name="Baker S.E."/>
            <person name="Andersen M.R."/>
        </authorList>
    </citation>
    <scope>NUCLEOTIDE SEQUENCE [LARGE SCALE GENOMIC DNA]</scope>
    <source>
        <strain evidence="2 3">CBS 126849</strain>
    </source>
</reference>
<gene>
    <name evidence="2" type="ORF">BDV33DRAFT_210917</name>
</gene>
<feature type="region of interest" description="Disordered" evidence="1">
    <location>
        <begin position="57"/>
        <end position="151"/>
    </location>
</feature>
<dbReference type="AlphaFoldDB" id="A0A5N6E5U8"/>
<accession>A0A5N6E5U8</accession>
<proteinExistence type="predicted"/>